<dbReference type="Gene3D" id="3.40.50.300">
    <property type="entry name" value="P-loop containing nucleotide triphosphate hydrolases"/>
    <property type="match status" value="1"/>
</dbReference>
<dbReference type="SUPFAM" id="SSF50978">
    <property type="entry name" value="WD40 repeat-like"/>
    <property type="match status" value="1"/>
</dbReference>
<dbReference type="InterPro" id="IPR015943">
    <property type="entry name" value="WD40/YVTN_repeat-like_dom_sf"/>
</dbReference>
<name>S9RN40_9RHOB</name>
<feature type="repeat" description="WD" evidence="3">
    <location>
        <begin position="1246"/>
        <end position="1277"/>
    </location>
</feature>
<evidence type="ECO:0000256" key="1">
    <source>
        <dbReference type="ARBA" id="ARBA00022574"/>
    </source>
</evidence>
<evidence type="ECO:0000259" key="5">
    <source>
        <dbReference type="Pfam" id="PF20703"/>
    </source>
</evidence>
<evidence type="ECO:0000256" key="2">
    <source>
        <dbReference type="ARBA" id="ARBA00022737"/>
    </source>
</evidence>
<dbReference type="eggNOG" id="COG1674">
    <property type="taxonomic scope" value="Bacteria"/>
</dbReference>
<dbReference type="Pfam" id="PF00400">
    <property type="entry name" value="WD40"/>
    <property type="match status" value="7"/>
</dbReference>
<evidence type="ECO:0000313" key="7">
    <source>
        <dbReference type="Proteomes" id="UP000015347"/>
    </source>
</evidence>
<feature type="domain" description="Novel STAND NTPase 1" evidence="5">
    <location>
        <begin position="12"/>
        <end position="451"/>
    </location>
</feature>
<comment type="caution">
    <text evidence="6">The sequence shown here is derived from an EMBL/GenBank/DDBJ whole genome shotgun (WGS) entry which is preliminary data.</text>
</comment>
<dbReference type="InterPro" id="IPR036322">
    <property type="entry name" value="WD40_repeat_dom_sf"/>
</dbReference>
<dbReference type="PROSITE" id="PS00678">
    <property type="entry name" value="WD_REPEATS_1"/>
    <property type="match status" value="1"/>
</dbReference>
<sequence length="1387" mass="152201">MPMDGFSRSTAPYPGLRSFRRAEYDIFFGRDDHVQDMIEKLTEHQFLCVTGPSGCGKSSLARTGLFNALEAGFLPGRGSDWIFCDLYPETDPLGRLCRSLATAILLGESGHGAPEPDAEQAERIEALANMFHNHVDTRSSDLTAAVESVSEVAGRPVIILVDQFEEIFRYAQDDPRAVSRFVDVLLKTAMVHSDIYVVITIRTDELEKCARYAGLTGAINQSQFLTPTLDRYQMQEAIEGPMSLFGGRVEPELSVWMLNGLEEQLDKLPLMQHALLLLYNHARKRAGEGGEVVLRLPDFYEVFGIKDAAGRRRSESHDALRMSLSHQLDRLYGALDEGGQRITRDLFCALTTLESRGRDIRRPIRLGEAAKTLGCSFDNLLRVLSHFKDGPESYLRVAGEDDGIDANDTVDVTHECILRLWRPLQRDWLPAEHASADNLRFLARLARERDQNRHGGWWDRLLGRGLIAGRTLSRYLAWWRERHPNPTWAGRHLARIEWTSDGHLLASGEIFTRVEAFVADSRRFDTIKVFLGAAAVVATLGLMGNVVYGQIETARARAEAAEAAQRTLELQETIREVERAQAAREAEVTRLEADIALREAERRYTEREKAALTISAVNITPLAEEPVVQAEGAITGLQQALTSGLPDGLVNLAVDKLLDALSYIQEWRRFSHGRGADAQVFAADFLPGGETFVTLDQAMRLRIWDAGGNGAPLRLLPLAPHLSHIDAARGRSLAVAPDGTIAAGTQRGGLLLVEGFGPETETEPRVTELYPGPPEWDRDTIMDLAFSRDGRLLIAAALTGHVHLWRRAPGGAWRHELSVTARNLTARQSGVGLVRADGREQDRRDFAVWSVALTPDARVAAMGLESGAVCLFRIDGRGARCDDSGHDQPVKAVRISPDGAELVSAGNDDRVRIWRFVPPPGLRPGGGPRDDMLTLRAELSDFVLWHDFDLWDLAFDASGDLLATATWDGSVHVFTTADWRPRKVLRGHELPLRSVAFGPDGDTLLTGSLDKTARIWTPFVSRRQDRSMSDALPRQVEPRRIVSVALGEGARWAALTNRHAIWLKTEDAPLERLYPLHGAETGFAFLTELAAPARGDLFVAARTDPSVMVWTRDPGGDWRPRQLRLTGEGARSSLRYRHLALSRDGQRFAVDVSDGRGTSAVLICAVAATSCGTDPGDHVALVPFVPVIEHGRDPSHDCNRAPDRSFISAIALSSDGTRLATGGSDCNVRLFTLDEATGGAEMTDVMTRHVGNISSVDISHDGDRILSGSLDWTGRLWTPGEEEVPQLAGHGSFVTEARFVPGGQVVATVSNDEQLILWDAETGGKVVELPGFLDSILSLDAAQTGTGAELVLGNGGGQLVAQPVFDTPQEVLDFARSRLDAVRGPLE</sequence>
<dbReference type="InterPro" id="IPR027417">
    <property type="entry name" value="P-loop_NTPase"/>
</dbReference>
<dbReference type="PROSITE" id="PS50294">
    <property type="entry name" value="WD_REPEATS_REGION"/>
    <property type="match status" value="4"/>
</dbReference>
<dbReference type="Pfam" id="PF20703">
    <property type="entry name" value="nSTAND1"/>
    <property type="match status" value="1"/>
</dbReference>
<dbReference type="SMART" id="SM00320">
    <property type="entry name" value="WD40"/>
    <property type="match status" value="8"/>
</dbReference>
<feature type="repeat" description="WD" evidence="3">
    <location>
        <begin position="985"/>
        <end position="1016"/>
    </location>
</feature>
<dbReference type="STRING" id="1123237.Salmuc_04623"/>
<keyword evidence="7" id="KW-1185">Reference proteome</keyword>
<evidence type="ECO:0000256" key="3">
    <source>
        <dbReference type="PROSITE-ProRule" id="PRU00221"/>
    </source>
</evidence>
<keyword evidence="1 3" id="KW-0853">WD repeat</keyword>
<organism evidence="6 7">
    <name type="scientific">Salipiger mucosus DSM 16094</name>
    <dbReference type="NCBI Taxonomy" id="1123237"/>
    <lineage>
        <taxon>Bacteria</taxon>
        <taxon>Pseudomonadati</taxon>
        <taxon>Pseudomonadota</taxon>
        <taxon>Alphaproteobacteria</taxon>
        <taxon>Rhodobacterales</taxon>
        <taxon>Roseobacteraceae</taxon>
        <taxon>Salipiger</taxon>
    </lineage>
</organism>
<evidence type="ECO:0000313" key="6">
    <source>
        <dbReference type="EMBL" id="EPX79510.1"/>
    </source>
</evidence>
<gene>
    <name evidence="6" type="ORF">Salmuc_04623</name>
</gene>
<accession>S9RN40</accession>
<dbReference type="SUPFAM" id="SSF50956">
    <property type="entry name" value="Thermostable phytase (3-phytase)"/>
    <property type="match status" value="1"/>
</dbReference>
<keyword evidence="4" id="KW-0175">Coiled coil</keyword>
<dbReference type="eggNOG" id="COG2319">
    <property type="taxonomic scope" value="Bacteria"/>
</dbReference>
<dbReference type="Proteomes" id="UP000015347">
    <property type="component" value="Unassembled WGS sequence"/>
</dbReference>
<dbReference type="PANTHER" id="PTHR19879">
    <property type="entry name" value="TRANSCRIPTION INITIATION FACTOR TFIID"/>
    <property type="match status" value="1"/>
</dbReference>
<dbReference type="InterPro" id="IPR001680">
    <property type="entry name" value="WD40_rpt"/>
</dbReference>
<dbReference type="PROSITE" id="PS50082">
    <property type="entry name" value="WD_REPEATS_2"/>
    <property type="match status" value="4"/>
</dbReference>
<dbReference type="Gene3D" id="2.130.10.10">
    <property type="entry name" value="YVTN repeat-like/Quinoprotein amine dehydrogenase"/>
    <property type="match status" value="3"/>
</dbReference>
<feature type="repeat" description="WD" evidence="3">
    <location>
        <begin position="883"/>
        <end position="914"/>
    </location>
</feature>
<proteinExistence type="predicted"/>
<feature type="repeat" description="WD" evidence="3">
    <location>
        <begin position="1287"/>
        <end position="1328"/>
    </location>
</feature>
<dbReference type="SUPFAM" id="SSF101908">
    <property type="entry name" value="Putative isomerase YbhE"/>
    <property type="match status" value="1"/>
</dbReference>
<dbReference type="HOGENOM" id="CLU_002352_0_2_5"/>
<dbReference type="SUPFAM" id="SSF52540">
    <property type="entry name" value="P-loop containing nucleoside triphosphate hydrolases"/>
    <property type="match status" value="1"/>
</dbReference>
<keyword evidence="2" id="KW-0677">Repeat</keyword>
<dbReference type="EMBL" id="APVH01000037">
    <property type="protein sequence ID" value="EPX79510.1"/>
    <property type="molecule type" value="Genomic_DNA"/>
</dbReference>
<reference evidence="7" key="1">
    <citation type="journal article" date="2014" name="Stand. Genomic Sci.">
        <title>Genome sequence of the exopolysaccharide-producing Salipiger mucosus type strain (DSM 16094(T)), a moderately halophilic member of the Roseobacter clade.</title>
        <authorList>
            <person name="Riedel T."/>
            <person name="Spring S."/>
            <person name="Fiebig A."/>
            <person name="Petersen J."/>
            <person name="Kyrpides N.C."/>
            <person name="Goker M."/>
            <person name="Klenk H.P."/>
        </authorList>
    </citation>
    <scope>NUCLEOTIDE SEQUENCE [LARGE SCALE GENOMIC DNA]</scope>
    <source>
        <strain evidence="7">DSM 16094</strain>
    </source>
</reference>
<feature type="coiled-coil region" evidence="4">
    <location>
        <begin position="551"/>
        <end position="603"/>
    </location>
</feature>
<evidence type="ECO:0000256" key="4">
    <source>
        <dbReference type="SAM" id="Coils"/>
    </source>
</evidence>
<dbReference type="InterPro" id="IPR019775">
    <property type="entry name" value="WD40_repeat_CS"/>
</dbReference>
<protein>
    <recommendedName>
        <fullName evidence="5">Novel STAND NTPase 1 domain-containing protein</fullName>
    </recommendedName>
</protein>
<dbReference type="PANTHER" id="PTHR19879:SF9">
    <property type="entry name" value="TRANSCRIPTION INITIATION FACTOR TFIID SUBUNIT 5"/>
    <property type="match status" value="1"/>
</dbReference>
<dbReference type="InterPro" id="IPR049052">
    <property type="entry name" value="nSTAND1"/>
</dbReference>